<reference evidence="3" key="1">
    <citation type="submission" date="2017-04" db="EMBL/GenBank/DDBJ databases">
        <title>Comparative genomics and description of representatives of a novel lineage of planctomycetes thriving in anoxic sediments.</title>
        <authorList>
            <person name="Spring S."/>
            <person name="Bunk B."/>
            <person name="Sproer C."/>
        </authorList>
    </citation>
    <scope>NUCLEOTIDE SEQUENCE [LARGE SCALE GENOMIC DNA]</scope>
    <source>
        <strain evidence="3">ST-PulAB-D4</strain>
    </source>
</reference>
<dbReference type="RefSeq" id="WP_085756331.1">
    <property type="nucleotide sequence ID" value="NZ_CP021023.1"/>
</dbReference>
<feature type="region of interest" description="Disordered" evidence="1">
    <location>
        <begin position="252"/>
        <end position="286"/>
    </location>
</feature>
<organism evidence="2 3">
    <name type="scientific">Sedimentisphaera salicampi</name>
    <dbReference type="NCBI Taxonomy" id="1941349"/>
    <lineage>
        <taxon>Bacteria</taxon>
        <taxon>Pseudomonadati</taxon>
        <taxon>Planctomycetota</taxon>
        <taxon>Phycisphaerae</taxon>
        <taxon>Sedimentisphaerales</taxon>
        <taxon>Sedimentisphaeraceae</taxon>
        <taxon>Sedimentisphaera</taxon>
    </lineage>
</organism>
<dbReference type="Proteomes" id="UP000193334">
    <property type="component" value="Chromosome"/>
</dbReference>
<feature type="region of interest" description="Disordered" evidence="1">
    <location>
        <begin position="71"/>
        <end position="166"/>
    </location>
</feature>
<evidence type="ECO:0000313" key="3">
    <source>
        <dbReference type="Proteomes" id="UP000193334"/>
    </source>
</evidence>
<evidence type="ECO:0000256" key="1">
    <source>
        <dbReference type="SAM" id="MobiDB-lite"/>
    </source>
</evidence>
<dbReference type="EMBL" id="CP021023">
    <property type="protein sequence ID" value="ARN57705.1"/>
    <property type="molecule type" value="Genomic_DNA"/>
</dbReference>
<dbReference type="AlphaFoldDB" id="A0A1W6LPI0"/>
<accession>A0A1W6LPI0</accession>
<evidence type="ECO:0008006" key="4">
    <source>
        <dbReference type="Google" id="ProtNLM"/>
    </source>
</evidence>
<proteinExistence type="predicted"/>
<sequence>MFFKLDADTAARKDLRASDKIILAIIQNYENQGEAWPGRRKLQEKSGLAAGTVCSSINRLESAGLLEVNRTGKGKSNTYKTGTKMRPVQKSDWSKNCTGSGLKNRPVQKSDWSKNCTGSGLKNRPVQKPDWSKNCTGSGLKNRPVQKLDRSKNCTGSGLKNRPEPVQKLDHKRIRKEKSNVDEPSGYVFELKGGKDYSLPKAKLEEYENTFAEVDIDSEFRKAQQWLRDNPAKRKTAAGMPRFLGSWLSRAQGSLKPKAQPAGEIFQRRDPTPEDLEIAFGKRGLD</sequence>
<dbReference type="STRING" id="1941349.STSP1_02127"/>
<evidence type="ECO:0000313" key="2">
    <source>
        <dbReference type="EMBL" id="ARN57705.1"/>
    </source>
</evidence>
<name>A0A1W6LPI0_9BACT</name>
<gene>
    <name evidence="2" type="ORF">STSP1_02127</name>
</gene>
<protein>
    <recommendedName>
        <fullName evidence="4">Helix-turn-helix domain-containing protein</fullName>
    </recommendedName>
</protein>
<dbReference type="Pfam" id="PF13730">
    <property type="entry name" value="HTH_36"/>
    <property type="match status" value="1"/>
</dbReference>
<keyword evidence="3" id="KW-1185">Reference proteome</keyword>
<dbReference type="Gene3D" id="1.10.10.10">
    <property type="entry name" value="Winged helix-like DNA-binding domain superfamily/Winged helix DNA-binding domain"/>
    <property type="match status" value="1"/>
</dbReference>
<dbReference type="KEGG" id="pbp:STSP1_02127"/>
<dbReference type="InterPro" id="IPR036388">
    <property type="entry name" value="WH-like_DNA-bd_sf"/>
</dbReference>